<evidence type="ECO:0000256" key="5">
    <source>
        <dbReference type="ARBA" id="ARBA00023163"/>
    </source>
</evidence>
<dbReference type="PANTHER" id="PTHR31421:SF0">
    <property type="entry name" value="PROTEIN BASIC PENTACYSTEINE1-RELATED"/>
    <property type="match status" value="1"/>
</dbReference>
<keyword evidence="3 7" id="KW-0805">Transcription regulation</keyword>
<evidence type="ECO:0000256" key="8">
    <source>
        <dbReference type="SAM" id="MobiDB-lite"/>
    </source>
</evidence>
<gene>
    <name evidence="11" type="primary">LOC103504226</name>
</gene>
<comment type="similarity">
    <text evidence="2 7">Belongs to the BBR/BPC family.</text>
</comment>
<feature type="signal peptide" evidence="9">
    <location>
        <begin position="1"/>
        <end position="20"/>
    </location>
</feature>
<organism evidence="10 11">
    <name type="scientific">Cucumis melo</name>
    <name type="common">Muskmelon</name>
    <dbReference type="NCBI Taxonomy" id="3656"/>
    <lineage>
        <taxon>Eukaryota</taxon>
        <taxon>Viridiplantae</taxon>
        <taxon>Streptophyta</taxon>
        <taxon>Embryophyta</taxon>
        <taxon>Tracheophyta</taxon>
        <taxon>Spermatophyta</taxon>
        <taxon>Magnoliopsida</taxon>
        <taxon>eudicotyledons</taxon>
        <taxon>Gunneridae</taxon>
        <taxon>Pentapetalae</taxon>
        <taxon>rosids</taxon>
        <taxon>fabids</taxon>
        <taxon>Cucurbitales</taxon>
        <taxon>Cucurbitaceae</taxon>
        <taxon>Benincaseae</taxon>
        <taxon>Cucumis</taxon>
    </lineage>
</organism>
<dbReference type="SMART" id="SM01226">
    <property type="entry name" value="GAGA_bind"/>
    <property type="match status" value="1"/>
</dbReference>
<keyword evidence="6 7" id="KW-0539">Nucleus</keyword>
<dbReference type="Proteomes" id="UP001652600">
    <property type="component" value="Chromosome 9"/>
</dbReference>
<dbReference type="GeneID" id="103504226"/>
<keyword evidence="10" id="KW-1185">Reference proteome</keyword>
<evidence type="ECO:0000256" key="2">
    <source>
        <dbReference type="ARBA" id="ARBA00007911"/>
    </source>
</evidence>
<evidence type="ECO:0000256" key="6">
    <source>
        <dbReference type="ARBA" id="ARBA00023242"/>
    </source>
</evidence>
<evidence type="ECO:0000256" key="3">
    <source>
        <dbReference type="ARBA" id="ARBA00023015"/>
    </source>
</evidence>
<protein>
    <recommendedName>
        <fullName evidence="7">GAGA-binding transcriptional activator</fullName>
    </recommendedName>
</protein>
<dbReference type="InterPro" id="IPR010409">
    <property type="entry name" value="GAGA-bd_tscrpt_act"/>
</dbReference>
<evidence type="ECO:0000313" key="11">
    <source>
        <dbReference type="RefSeq" id="XP_050946325.1"/>
    </source>
</evidence>
<keyword evidence="4 7" id="KW-0238">DNA-binding</keyword>
<sequence length="316" mass="35560">MSTFLIYIFSFLFVSDQLWFLTVYSNIFSDPGFCLCNLLMDGDALNMRNWGYYEPSLKAHLGLQLVSTIGERDVKHFMPGRDPSAIVNMNAAFHPRDSVVSEAPVSTNWARDGWMNQRDKLFNVLSPNTSYSLLAETSAAQPLQMLQPLDTSRDEMVLKIEEPPVKKGTKQPKKRQNGGAPKSPKPKKPRKPKSNDPSFQQVKAPKKKMELVINGFDMDISSIPIPVCSCTGTPHQCYRWGYGGWQSACCTTSLSLHPLPMSEKRRGARIAGRKMSQGAFKKVLEKLAAQGYNFSNPIDLRSHWARHGTNKFVTIR</sequence>
<dbReference type="Pfam" id="PF06217">
    <property type="entry name" value="GAGA_bind"/>
    <property type="match status" value="1"/>
</dbReference>
<accession>A0ABM3L8H2</accession>
<proteinExistence type="inferred from homology"/>
<dbReference type="PANTHER" id="PTHR31421">
    <property type="entry name" value="PROTEIN BASIC PENTACYSTEINE3"/>
    <property type="match status" value="1"/>
</dbReference>
<feature type="region of interest" description="Disordered" evidence="8">
    <location>
        <begin position="161"/>
        <end position="204"/>
    </location>
</feature>
<keyword evidence="9" id="KW-0732">Signal</keyword>
<keyword evidence="5 7" id="KW-0804">Transcription</keyword>
<dbReference type="RefSeq" id="XP_050946325.1">
    <property type="nucleotide sequence ID" value="XM_051090368.1"/>
</dbReference>
<feature type="chain" id="PRO_5045547263" description="GAGA-binding transcriptional activator" evidence="9">
    <location>
        <begin position="21"/>
        <end position="316"/>
    </location>
</feature>
<comment type="function">
    <text evidence="7">Transcriptional regulator that specifically binds to GA-rich elements (GAGA-repeats) present in regulatory sequences of genes involved in developmental processes.</text>
</comment>
<evidence type="ECO:0000256" key="7">
    <source>
        <dbReference type="RuleBase" id="RU367160"/>
    </source>
</evidence>
<reference evidence="11" key="1">
    <citation type="submission" date="2025-08" db="UniProtKB">
        <authorList>
            <consortium name="RefSeq"/>
        </authorList>
    </citation>
    <scope>IDENTIFICATION</scope>
    <source>
        <tissue evidence="11">Stem</tissue>
    </source>
</reference>
<evidence type="ECO:0000256" key="9">
    <source>
        <dbReference type="SAM" id="SignalP"/>
    </source>
</evidence>
<evidence type="ECO:0000256" key="1">
    <source>
        <dbReference type="ARBA" id="ARBA00004123"/>
    </source>
</evidence>
<comment type="subcellular location">
    <subcellularLocation>
        <location evidence="1 7">Nucleus</location>
    </subcellularLocation>
</comment>
<name>A0ABM3L8H2_CUCME</name>
<feature type="compositionally biased region" description="Basic residues" evidence="8">
    <location>
        <begin position="167"/>
        <end position="176"/>
    </location>
</feature>
<evidence type="ECO:0000313" key="10">
    <source>
        <dbReference type="Proteomes" id="UP001652600"/>
    </source>
</evidence>
<evidence type="ECO:0000256" key="4">
    <source>
        <dbReference type="ARBA" id="ARBA00023125"/>
    </source>
</evidence>